<sequence length="19" mass="2346">EFYFKINIKCLSDITNFFC</sequence>
<gene>
    <name evidence="1" type="ORF">AVDCRST_MAG95-1372</name>
</gene>
<proteinExistence type="predicted"/>
<feature type="non-terminal residue" evidence="1">
    <location>
        <position position="1"/>
    </location>
</feature>
<organism evidence="1">
    <name type="scientific">uncultured Adhaeribacter sp</name>
    <dbReference type="NCBI Taxonomy" id="448109"/>
    <lineage>
        <taxon>Bacteria</taxon>
        <taxon>Pseudomonadati</taxon>
        <taxon>Bacteroidota</taxon>
        <taxon>Cytophagia</taxon>
        <taxon>Cytophagales</taxon>
        <taxon>Hymenobacteraceae</taxon>
        <taxon>Adhaeribacter</taxon>
        <taxon>environmental samples</taxon>
    </lineage>
</organism>
<reference evidence="1" key="1">
    <citation type="submission" date="2020-02" db="EMBL/GenBank/DDBJ databases">
        <authorList>
            <person name="Meier V. D."/>
        </authorList>
    </citation>
    <scope>NUCLEOTIDE SEQUENCE</scope>
    <source>
        <strain evidence="1">AVDCRST_MAG95</strain>
    </source>
</reference>
<evidence type="ECO:0000313" key="1">
    <source>
        <dbReference type="EMBL" id="CAA9239621.1"/>
    </source>
</evidence>
<dbReference type="AlphaFoldDB" id="A0A6J4I180"/>
<feature type="non-terminal residue" evidence="1">
    <location>
        <position position="19"/>
    </location>
</feature>
<name>A0A6J4I180_9BACT</name>
<protein>
    <submittedName>
        <fullName evidence="1">Uncharacterized protein</fullName>
    </submittedName>
</protein>
<dbReference type="EMBL" id="CADCTJ010000429">
    <property type="protein sequence ID" value="CAA9239621.1"/>
    <property type="molecule type" value="Genomic_DNA"/>
</dbReference>
<accession>A0A6J4I180</accession>